<keyword evidence="4 7" id="KW-1133">Transmembrane helix</keyword>
<evidence type="ECO:0000313" key="8">
    <source>
        <dbReference type="EMBL" id="VGO17606.1"/>
    </source>
</evidence>
<evidence type="ECO:0000256" key="2">
    <source>
        <dbReference type="ARBA" id="ARBA00008034"/>
    </source>
</evidence>
<dbReference type="AlphaFoldDB" id="A0A6C2UEG5"/>
<feature type="transmembrane region" description="Helical" evidence="7">
    <location>
        <begin position="193"/>
        <end position="213"/>
    </location>
</feature>
<feature type="transmembrane region" description="Helical" evidence="7">
    <location>
        <begin position="164"/>
        <end position="187"/>
    </location>
</feature>
<feature type="transmembrane region" description="Helical" evidence="7">
    <location>
        <begin position="94"/>
        <end position="114"/>
    </location>
</feature>
<name>A0A6C2UEG5_PONDE</name>
<keyword evidence="5 7" id="KW-0472">Membrane</keyword>
<dbReference type="GO" id="GO:0043190">
    <property type="term" value="C:ATP-binding cassette (ABC) transporter complex"/>
    <property type="evidence" value="ECO:0007669"/>
    <property type="project" value="InterPro"/>
</dbReference>
<keyword evidence="9" id="KW-1185">Reference proteome</keyword>
<protein>
    <submittedName>
        <fullName evidence="8">High-affinity zinc uptake system membrane protein ZnuB</fullName>
    </submittedName>
</protein>
<comment type="subcellular location">
    <subcellularLocation>
        <location evidence="6">Cell membrane</location>
        <topology evidence="6">Multi-pass membrane protein</topology>
    </subcellularLocation>
    <subcellularLocation>
        <location evidence="1">Membrane</location>
        <topology evidence="1">Multi-pass membrane protein</topology>
    </subcellularLocation>
</comment>
<feature type="transmembrane region" description="Helical" evidence="7">
    <location>
        <begin position="134"/>
        <end position="152"/>
    </location>
</feature>
<feature type="transmembrane region" description="Helical" evidence="7">
    <location>
        <begin position="64"/>
        <end position="82"/>
    </location>
</feature>
<dbReference type="Pfam" id="PF00950">
    <property type="entry name" value="ABC-3"/>
    <property type="match status" value="1"/>
</dbReference>
<comment type="similarity">
    <text evidence="2 6">Belongs to the ABC-3 integral membrane protein family.</text>
</comment>
<dbReference type="InterPro" id="IPR001626">
    <property type="entry name" value="ABC_TroCD"/>
</dbReference>
<feature type="transmembrane region" description="Helical" evidence="7">
    <location>
        <begin position="246"/>
        <end position="264"/>
    </location>
</feature>
<gene>
    <name evidence="8" type="primary">znuB_2</name>
    <name evidence="8" type="ORF">PDESU_06205</name>
</gene>
<dbReference type="SUPFAM" id="SSF81345">
    <property type="entry name" value="ABC transporter involved in vitamin B12 uptake, BtuC"/>
    <property type="match status" value="1"/>
</dbReference>
<dbReference type="RefSeq" id="WP_136083096.1">
    <property type="nucleotide sequence ID" value="NZ_CAAHFG010000005.1"/>
</dbReference>
<dbReference type="Gene3D" id="1.10.3470.10">
    <property type="entry name" value="ABC transporter involved in vitamin B12 uptake, BtuC"/>
    <property type="match status" value="1"/>
</dbReference>
<keyword evidence="3 6" id="KW-0812">Transmembrane</keyword>
<dbReference type="InterPro" id="IPR037294">
    <property type="entry name" value="ABC_BtuC-like"/>
</dbReference>
<keyword evidence="6" id="KW-0813">Transport</keyword>
<dbReference type="EMBL" id="CAAHFG010000005">
    <property type="protein sequence ID" value="VGO17606.1"/>
    <property type="molecule type" value="Genomic_DNA"/>
</dbReference>
<reference evidence="8 9" key="1">
    <citation type="submission" date="2019-04" db="EMBL/GenBank/DDBJ databases">
        <authorList>
            <person name="Van Vliet M D."/>
        </authorList>
    </citation>
    <scope>NUCLEOTIDE SEQUENCE [LARGE SCALE GENOMIC DNA]</scope>
    <source>
        <strain evidence="8 9">F1</strain>
    </source>
</reference>
<organism evidence="8 9">
    <name type="scientific">Pontiella desulfatans</name>
    <dbReference type="NCBI Taxonomy" id="2750659"/>
    <lineage>
        <taxon>Bacteria</taxon>
        <taxon>Pseudomonadati</taxon>
        <taxon>Kiritimatiellota</taxon>
        <taxon>Kiritimatiellia</taxon>
        <taxon>Kiritimatiellales</taxon>
        <taxon>Pontiellaceae</taxon>
        <taxon>Pontiella</taxon>
    </lineage>
</organism>
<dbReference type="GO" id="GO:0055085">
    <property type="term" value="P:transmembrane transport"/>
    <property type="evidence" value="ECO:0007669"/>
    <property type="project" value="InterPro"/>
</dbReference>
<evidence type="ECO:0000256" key="6">
    <source>
        <dbReference type="RuleBase" id="RU003943"/>
    </source>
</evidence>
<feature type="transmembrane region" description="Helical" evidence="7">
    <location>
        <begin position="15"/>
        <end position="35"/>
    </location>
</feature>
<evidence type="ECO:0000256" key="4">
    <source>
        <dbReference type="ARBA" id="ARBA00022989"/>
    </source>
</evidence>
<evidence type="ECO:0000256" key="1">
    <source>
        <dbReference type="ARBA" id="ARBA00004141"/>
    </source>
</evidence>
<sequence length="273" mass="28925">MHDAMQCLYCQFPEALRAGLLISAVCAMLGVFVILKRAVFIGITLSEVATCGVAAAFLLGIPPFAGSLALVLAAVGALAIPFDNQRIPRDTLMGIIFIAASALAVLLVSKSGTGLMEVNAVLYGDLILASKKELAILFAVLVPALAGFLLFLRPSLYSFLDREAAKVLGIRTWIWETLFFLMLGAVISATSQIAGALLVFCYLVVCPATALVLSKRIKVVLALAPLLGMLATFLGMVVSFNYDLPTNQTICIIACILFVVGAGVKRLVSLSLR</sequence>
<evidence type="ECO:0000256" key="5">
    <source>
        <dbReference type="ARBA" id="ARBA00023136"/>
    </source>
</evidence>
<evidence type="ECO:0000256" key="7">
    <source>
        <dbReference type="SAM" id="Phobius"/>
    </source>
</evidence>
<dbReference type="Proteomes" id="UP000366872">
    <property type="component" value="Unassembled WGS sequence"/>
</dbReference>
<feature type="transmembrane region" description="Helical" evidence="7">
    <location>
        <begin position="220"/>
        <end position="240"/>
    </location>
</feature>
<evidence type="ECO:0000256" key="3">
    <source>
        <dbReference type="ARBA" id="ARBA00022692"/>
    </source>
</evidence>
<accession>A0A6C2UEG5</accession>
<dbReference type="PANTHER" id="PTHR30477">
    <property type="entry name" value="ABC-TRANSPORTER METAL-BINDING PROTEIN"/>
    <property type="match status" value="1"/>
</dbReference>
<dbReference type="PANTHER" id="PTHR30477:SF0">
    <property type="entry name" value="METAL TRANSPORT SYSTEM MEMBRANE PROTEIN TM_0125-RELATED"/>
    <property type="match status" value="1"/>
</dbReference>
<dbReference type="GO" id="GO:0010043">
    <property type="term" value="P:response to zinc ion"/>
    <property type="evidence" value="ECO:0007669"/>
    <property type="project" value="TreeGrafter"/>
</dbReference>
<proteinExistence type="inferred from homology"/>
<evidence type="ECO:0000313" key="9">
    <source>
        <dbReference type="Proteomes" id="UP000366872"/>
    </source>
</evidence>